<feature type="transmembrane region" description="Helical" evidence="1">
    <location>
        <begin position="391"/>
        <end position="414"/>
    </location>
</feature>
<sequence length="425" mass="46017">MMSTSFLSGANSRLLPPSIPFRFFMAAMIFYLLFWAALLYNAEDITSYMMGSGPMLGTIHMATLGVLTMTVIGASLQLLSVATRRAFKAFWICRLLSWIYIPGFVLLAYGMFTGWYMGMLAGACITGAGLLIFFGLIIHNIRGVQGMAAIMQHCWAAMLSLLALVALGIMLIFDLEHGFMGDHLAVVISHFILAVFGFMSLLAMGFSYILVPMFALAPAPPENIGRLSIACNAFAIVVMLVGVNMYLPWVTLAGAVLAIAGVGLYLYGMTGVYRARMRKRLGVPFLLIRVGWFMLLLTVLWGGAGLLNLWPDTGHNLFAVLAIIGWLLTFLTGILQRIIPFLSSMHTSGSGGIPMLASSMADERYLLVNAAGHLGGLFLVALGVVLDWTVIIQGGAVLGLIGAGALLLYMIIVVRHMIKNQPEKS</sequence>
<keyword evidence="1" id="KW-1133">Transmembrane helix</keyword>
<dbReference type="EMBL" id="UOED01000096">
    <property type="protein sequence ID" value="VAV95045.1"/>
    <property type="molecule type" value="Genomic_DNA"/>
</dbReference>
<feature type="transmembrane region" description="Helical" evidence="1">
    <location>
        <begin position="249"/>
        <end position="269"/>
    </location>
</feature>
<feature type="transmembrane region" description="Helical" evidence="1">
    <location>
        <begin position="150"/>
        <end position="173"/>
    </location>
</feature>
<evidence type="ECO:0008006" key="3">
    <source>
        <dbReference type="Google" id="ProtNLM"/>
    </source>
</evidence>
<feature type="transmembrane region" description="Helical" evidence="1">
    <location>
        <begin position="281"/>
        <end position="304"/>
    </location>
</feature>
<feature type="transmembrane region" description="Helical" evidence="1">
    <location>
        <begin position="91"/>
        <end position="109"/>
    </location>
</feature>
<feature type="transmembrane region" description="Helical" evidence="1">
    <location>
        <begin position="365"/>
        <end position="385"/>
    </location>
</feature>
<proteinExistence type="predicted"/>
<evidence type="ECO:0000313" key="2">
    <source>
        <dbReference type="EMBL" id="VAV95045.1"/>
    </source>
</evidence>
<reference evidence="2" key="1">
    <citation type="submission" date="2018-06" db="EMBL/GenBank/DDBJ databases">
        <authorList>
            <person name="Zhirakovskaya E."/>
        </authorList>
    </citation>
    <scope>NUCLEOTIDE SEQUENCE</scope>
</reference>
<dbReference type="AlphaFoldDB" id="A0A3B0SJF6"/>
<feature type="transmembrane region" description="Helical" evidence="1">
    <location>
        <begin position="223"/>
        <end position="243"/>
    </location>
</feature>
<organism evidence="2">
    <name type="scientific">hydrothermal vent metagenome</name>
    <dbReference type="NCBI Taxonomy" id="652676"/>
    <lineage>
        <taxon>unclassified sequences</taxon>
        <taxon>metagenomes</taxon>
        <taxon>ecological metagenomes</taxon>
    </lineage>
</organism>
<feature type="transmembrane region" description="Helical" evidence="1">
    <location>
        <begin position="21"/>
        <end position="39"/>
    </location>
</feature>
<gene>
    <name evidence="2" type="ORF">MNBD_ALPHA02-1526</name>
</gene>
<feature type="transmembrane region" description="Helical" evidence="1">
    <location>
        <begin position="185"/>
        <end position="211"/>
    </location>
</feature>
<evidence type="ECO:0000256" key="1">
    <source>
        <dbReference type="SAM" id="Phobius"/>
    </source>
</evidence>
<feature type="transmembrane region" description="Helical" evidence="1">
    <location>
        <begin position="115"/>
        <end position="138"/>
    </location>
</feature>
<accession>A0A3B0SJF6</accession>
<keyword evidence="1" id="KW-0472">Membrane</keyword>
<protein>
    <recommendedName>
        <fullName evidence="3">NnrS protein involved in response to NO</fullName>
    </recommendedName>
</protein>
<keyword evidence="1" id="KW-0812">Transmembrane</keyword>
<feature type="transmembrane region" description="Helical" evidence="1">
    <location>
        <begin position="316"/>
        <end position="335"/>
    </location>
</feature>
<name>A0A3B0SJF6_9ZZZZ</name>
<feature type="transmembrane region" description="Helical" evidence="1">
    <location>
        <begin position="59"/>
        <end position="79"/>
    </location>
</feature>